<feature type="compositionally biased region" description="Acidic residues" evidence="1">
    <location>
        <begin position="352"/>
        <end position="371"/>
    </location>
</feature>
<evidence type="ECO:0000256" key="1">
    <source>
        <dbReference type="SAM" id="MobiDB-lite"/>
    </source>
</evidence>
<dbReference type="Proteomes" id="UP001222325">
    <property type="component" value="Unassembled WGS sequence"/>
</dbReference>
<dbReference type="InterPro" id="IPR056009">
    <property type="entry name" value="DUF7587"/>
</dbReference>
<comment type="caution">
    <text evidence="3">The sequence shown here is derived from an EMBL/GenBank/DDBJ whole genome shotgun (WGS) entry which is preliminary data.</text>
</comment>
<evidence type="ECO:0000313" key="3">
    <source>
        <dbReference type="EMBL" id="KAJ7092997.1"/>
    </source>
</evidence>
<feature type="compositionally biased region" description="Basic and acidic residues" evidence="1">
    <location>
        <begin position="372"/>
        <end position="389"/>
    </location>
</feature>
<protein>
    <recommendedName>
        <fullName evidence="2">DUF7587 domain-containing protein</fullName>
    </recommendedName>
</protein>
<proteinExistence type="predicted"/>
<dbReference type="Pfam" id="PF24494">
    <property type="entry name" value="DUF7587"/>
    <property type="match status" value="1"/>
</dbReference>
<reference evidence="3" key="1">
    <citation type="submission" date="2023-03" db="EMBL/GenBank/DDBJ databases">
        <title>Massive genome expansion in bonnet fungi (Mycena s.s.) driven by repeated elements and novel gene families across ecological guilds.</title>
        <authorList>
            <consortium name="Lawrence Berkeley National Laboratory"/>
            <person name="Harder C.B."/>
            <person name="Miyauchi S."/>
            <person name="Viragh M."/>
            <person name="Kuo A."/>
            <person name="Thoen E."/>
            <person name="Andreopoulos B."/>
            <person name="Lu D."/>
            <person name="Skrede I."/>
            <person name="Drula E."/>
            <person name="Henrissat B."/>
            <person name="Morin E."/>
            <person name="Kohler A."/>
            <person name="Barry K."/>
            <person name="LaButti K."/>
            <person name="Morin E."/>
            <person name="Salamov A."/>
            <person name="Lipzen A."/>
            <person name="Mereny Z."/>
            <person name="Hegedus B."/>
            <person name="Baldrian P."/>
            <person name="Stursova M."/>
            <person name="Weitz H."/>
            <person name="Taylor A."/>
            <person name="Grigoriev I.V."/>
            <person name="Nagy L.G."/>
            <person name="Martin F."/>
            <person name="Kauserud H."/>
        </authorList>
    </citation>
    <scope>NUCLEOTIDE SEQUENCE</scope>
    <source>
        <strain evidence="3">CBHHK173m</strain>
    </source>
</reference>
<sequence>MSCSRSEDLPVPRYGGSATAFETLIAENAFLFRVYTPIPAVPRADPPFMAPADASFTAPAFSRRSPITSELRHPTYDDAVVHLDRRSAYLSPCVSASFSLVWAVWEALRRYHFNAEEKVEIAVIDACALVDRAATVEDILQSCRKDGQHANHERWYRAAHVSQSTLIYGAIPPHAILASIPLLRVLRSLPPHSLRPPASLGAAHAPLAPIQRVIWSYGARPSFRRFVEEQSGHFRRAAPEDAVRLALALLGVWFLWMLRFRAPPGYEDEREPSVFRAAAVAKVRELVGVVAVWPAPETPDGETHHEALAGEVWEREVAQLVAEVARLVAEPVGGPHERMDTHSPNSSPASDTEWESNPESDAESELTWVDEGEARSWRLKGKELGDCEPQKSAVDPQVLHPRKLPPHGPARCEPKKHLKPGVSDSVEVERMPPLVIPPTSSHHALRVLTIPKATPSHPTHETASALLTGFFFGALVVISLSTQRNPALLLVS</sequence>
<keyword evidence="4" id="KW-1185">Reference proteome</keyword>
<evidence type="ECO:0000259" key="2">
    <source>
        <dbReference type="Pfam" id="PF24494"/>
    </source>
</evidence>
<evidence type="ECO:0000313" key="4">
    <source>
        <dbReference type="Proteomes" id="UP001222325"/>
    </source>
</evidence>
<feature type="domain" description="DUF7587" evidence="2">
    <location>
        <begin position="29"/>
        <end position="182"/>
    </location>
</feature>
<gene>
    <name evidence="3" type="ORF">B0H15DRAFT_882916</name>
</gene>
<dbReference type="AlphaFoldDB" id="A0AAD6XR19"/>
<accession>A0AAD6XR19</accession>
<organism evidence="3 4">
    <name type="scientific">Mycena belliarum</name>
    <dbReference type="NCBI Taxonomy" id="1033014"/>
    <lineage>
        <taxon>Eukaryota</taxon>
        <taxon>Fungi</taxon>
        <taxon>Dikarya</taxon>
        <taxon>Basidiomycota</taxon>
        <taxon>Agaricomycotina</taxon>
        <taxon>Agaricomycetes</taxon>
        <taxon>Agaricomycetidae</taxon>
        <taxon>Agaricales</taxon>
        <taxon>Marasmiineae</taxon>
        <taxon>Mycenaceae</taxon>
        <taxon>Mycena</taxon>
    </lineage>
</organism>
<name>A0AAD6XR19_9AGAR</name>
<dbReference type="EMBL" id="JARJCN010000017">
    <property type="protein sequence ID" value="KAJ7092997.1"/>
    <property type="molecule type" value="Genomic_DNA"/>
</dbReference>
<feature type="compositionally biased region" description="Polar residues" evidence="1">
    <location>
        <begin position="342"/>
        <end position="351"/>
    </location>
</feature>
<feature type="region of interest" description="Disordered" evidence="1">
    <location>
        <begin position="331"/>
        <end position="409"/>
    </location>
</feature>